<proteinExistence type="predicted"/>
<evidence type="ECO:0000313" key="2">
    <source>
        <dbReference type="EMBL" id="QKQ24057.1"/>
    </source>
</evidence>
<feature type="domain" description="ApaG" evidence="1">
    <location>
        <begin position="1"/>
        <end position="123"/>
    </location>
</feature>
<dbReference type="RefSeq" id="WP_174605496.1">
    <property type="nucleotide sequence ID" value="NZ_CP054490.1"/>
</dbReference>
<dbReference type="SUPFAM" id="SSF110069">
    <property type="entry name" value="ApaG-like"/>
    <property type="match status" value="1"/>
</dbReference>
<accession>A0A6N0HP52</accession>
<dbReference type="Proteomes" id="UP000509429">
    <property type="component" value="Chromosome"/>
</dbReference>
<dbReference type="PANTHER" id="PTHR14289:SF16">
    <property type="entry name" value="POLYMERASE DELTA-INTERACTING PROTEIN 2"/>
    <property type="match status" value="1"/>
</dbReference>
<dbReference type="Gene3D" id="2.60.40.1470">
    <property type="entry name" value="ApaG domain"/>
    <property type="match status" value="1"/>
</dbReference>
<evidence type="ECO:0000313" key="3">
    <source>
        <dbReference type="Proteomes" id="UP000509429"/>
    </source>
</evidence>
<dbReference type="NCBIfam" id="NF003967">
    <property type="entry name" value="PRK05461.1"/>
    <property type="match status" value="1"/>
</dbReference>
<dbReference type="Pfam" id="PF04379">
    <property type="entry name" value="DUF525"/>
    <property type="match status" value="1"/>
</dbReference>
<gene>
    <name evidence="2" type="primary">apaG</name>
    <name evidence="2" type="ORF">HUE58_02550</name>
</gene>
<name>A0A6N0HP52_9GAMM</name>
<dbReference type="KEGG" id="reo:HUE58_02550"/>
<evidence type="ECO:0000259" key="1">
    <source>
        <dbReference type="PROSITE" id="PS51087"/>
    </source>
</evidence>
<dbReference type="InterPro" id="IPR036767">
    <property type="entry name" value="ApaG_sf"/>
</dbReference>
<dbReference type="PANTHER" id="PTHR14289">
    <property type="entry name" value="F-BOX ONLY PROTEIN 3"/>
    <property type="match status" value="1"/>
</dbReference>
<organism evidence="2 3">
    <name type="scientific">Candidatus Ruthia endofausta</name>
    <dbReference type="NCBI Taxonomy" id="2738852"/>
    <lineage>
        <taxon>Bacteria</taxon>
        <taxon>Pseudomonadati</taxon>
        <taxon>Pseudomonadota</taxon>
        <taxon>Gammaproteobacteria</taxon>
        <taxon>Candidatus Pseudothioglobaceae</taxon>
        <taxon>Candidatus Ruthturnera</taxon>
    </lineage>
</organism>
<dbReference type="EMBL" id="CP054490">
    <property type="protein sequence ID" value="QKQ24057.1"/>
    <property type="molecule type" value="Genomic_DNA"/>
</dbReference>
<keyword evidence="3" id="KW-1185">Reference proteome</keyword>
<reference evidence="2 3" key="1">
    <citation type="submission" date="2020-05" db="EMBL/GenBank/DDBJ databases">
        <title>Horizontal transmission and recombination maintain forever young bacterial symbiont genomes.</title>
        <authorList>
            <person name="Russell S.L."/>
            <person name="Pepper-Tunick E."/>
            <person name="Svedberg J."/>
            <person name="Byrne A."/>
            <person name="Ruelas Castillo J."/>
            <person name="Vollmers C."/>
            <person name="Beinart R.A."/>
            <person name="Corbett-Detig R."/>
        </authorList>
    </citation>
    <scope>NUCLEOTIDE SEQUENCE [LARGE SCALE GENOMIC DNA]</scope>
    <source>
        <strain evidence="2">JDF_Ridge</strain>
    </source>
</reference>
<sequence>MKNNIEIKVKVVYLEHQSDVYASQYAYTYTITITNKGDAGVQLLTRHWRIQDETGHTEDVIGEGVIGQQPHLASEESFQYTSGVIIKTLTGYMKGSYGMVDDHGERFNVQIPEFVLSKPYTLH</sequence>
<dbReference type="AlphaFoldDB" id="A0A6N0HP52"/>
<protein>
    <submittedName>
        <fullName evidence="2">Co2+/Mg2+ efflux protein ApaG</fullName>
    </submittedName>
</protein>
<dbReference type="GO" id="GO:0070987">
    <property type="term" value="P:error-free translesion synthesis"/>
    <property type="evidence" value="ECO:0007669"/>
    <property type="project" value="TreeGrafter"/>
</dbReference>
<dbReference type="InterPro" id="IPR007474">
    <property type="entry name" value="ApaG_domain"/>
</dbReference>
<dbReference type="PROSITE" id="PS51087">
    <property type="entry name" value="APAG"/>
    <property type="match status" value="1"/>
</dbReference>